<dbReference type="EMBL" id="JH930545">
    <property type="protein sequence ID" value="EKM49112.1"/>
    <property type="molecule type" value="Genomic_DNA"/>
</dbReference>
<feature type="compositionally biased region" description="Basic residues" evidence="1">
    <location>
        <begin position="40"/>
        <end position="55"/>
    </location>
</feature>
<protein>
    <submittedName>
        <fullName evidence="2">Uncharacterized protein</fullName>
    </submittedName>
</protein>
<evidence type="ECO:0000313" key="2">
    <source>
        <dbReference type="EMBL" id="EKM49112.1"/>
    </source>
</evidence>
<evidence type="ECO:0000313" key="3">
    <source>
        <dbReference type="Proteomes" id="UP000008370"/>
    </source>
</evidence>
<dbReference type="AlphaFoldDB" id="K5WFY1"/>
<feature type="compositionally biased region" description="Basic and acidic residues" evidence="1">
    <location>
        <begin position="56"/>
        <end position="65"/>
    </location>
</feature>
<feature type="region of interest" description="Disordered" evidence="1">
    <location>
        <begin position="40"/>
        <end position="65"/>
    </location>
</feature>
<accession>K5WFY1</accession>
<proteinExistence type="predicted"/>
<dbReference type="HOGENOM" id="CLU_2850432_0_0_1"/>
<evidence type="ECO:0000256" key="1">
    <source>
        <dbReference type="SAM" id="MobiDB-lite"/>
    </source>
</evidence>
<dbReference type="InParanoid" id="K5WFY1"/>
<reference evidence="2 3" key="1">
    <citation type="journal article" date="2012" name="BMC Genomics">
        <title>Comparative genomics of the white-rot fungi, Phanerochaete carnosa and P. chrysosporium, to elucidate the genetic basis of the distinct wood types they colonize.</title>
        <authorList>
            <person name="Suzuki H."/>
            <person name="MacDonald J."/>
            <person name="Syed K."/>
            <person name="Salamov A."/>
            <person name="Hori C."/>
            <person name="Aerts A."/>
            <person name="Henrissat B."/>
            <person name="Wiebenga A."/>
            <person name="vanKuyk P.A."/>
            <person name="Barry K."/>
            <person name="Lindquist E."/>
            <person name="LaButti K."/>
            <person name="Lapidus A."/>
            <person name="Lucas S."/>
            <person name="Coutinho P."/>
            <person name="Gong Y."/>
            <person name="Samejima M."/>
            <person name="Mahadevan R."/>
            <person name="Abou-Zaid M."/>
            <person name="de Vries R.P."/>
            <person name="Igarashi K."/>
            <person name="Yadav J.S."/>
            <person name="Grigoriev I.V."/>
            <person name="Master E.R."/>
        </authorList>
    </citation>
    <scope>NUCLEOTIDE SEQUENCE [LARGE SCALE GENOMIC DNA]</scope>
    <source>
        <strain evidence="2 3">HHB-10118-sp</strain>
    </source>
</reference>
<sequence length="65" mass="7518">MHFILNLKSVHYVEELWISTDLGTDDTSLKKVDTIRAVHSRVPHHPHPLRPQHSAHRPDLEASLH</sequence>
<organism evidence="2 3">
    <name type="scientific">Phanerochaete carnosa (strain HHB-10118-sp)</name>
    <name type="common">White-rot fungus</name>
    <name type="synonym">Peniophora carnosa</name>
    <dbReference type="NCBI Taxonomy" id="650164"/>
    <lineage>
        <taxon>Eukaryota</taxon>
        <taxon>Fungi</taxon>
        <taxon>Dikarya</taxon>
        <taxon>Basidiomycota</taxon>
        <taxon>Agaricomycotina</taxon>
        <taxon>Agaricomycetes</taxon>
        <taxon>Polyporales</taxon>
        <taxon>Phanerochaetaceae</taxon>
        <taxon>Phanerochaete</taxon>
    </lineage>
</organism>
<name>K5WFY1_PHACS</name>
<dbReference type="Proteomes" id="UP000008370">
    <property type="component" value="Unassembled WGS sequence"/>
</dbReference>
<dbReference type="GeneID" id="18911762"/>
<gene>
    <name evidence="2" type="ORF">PHACADRAFT_202002</name>
</gene>
<keyword evidence="3" id="KW-1185">Reference proteome</keyword>
<dbReference type="KEGG" id="pco:PHACADRAFT_202002"/>
<dbReference type="RefSeq" id="XP_007402336.1">
    <property type="nucleotide sequence ID" value="XM_007402274.1"/>
</dbReference>